<keyword evidence="4 6" id="KW-1133">Transmembrane helix</keyword>
<evidence type="ECO:0000256" key="1">
    <source>
        <dbReference type="ARBA" id="ARBA00004370"/>
    </source>
</evidence>
<dbReference type="EMBL" id="NPEU01000166">
    <property type="protein sequence ID" value="RAI37721.1"/>
    <property type="molecule type" value="Genomic_DNA"/>
</dbReference>
<dbReference type="PANTHER" id="PTHR23427">
    <property type="entry name" value="SURFEIT LOCUS PROTEIN"/>
    <property type="match status" value="1"/>
</dbReference>
<dbReference type="PROSITE" id="PS50895">
    <property type="entry name" value="SURF1"/>
    <property type="match status" value="1"/>
</dbReference>
<evidence type="ECO:0000313" key="7">
    <source>
        <dbReference type="EMBL" id="RAI37721.1"/>
    </source>
</evidence>
<keyword evidence="3 6" id="KW-0812">Transmembrane</keyword>
<protein>
    <recommendedName>
        <fullName evidence="6">SURF1-like protein</fullName>
    </recommendedName>
</protein>
<keyword evidence="6" id="KW-1003">Cell membrane</keyword>
<dbReference type="InterPro" id="IPR002994">
    <property type="entry name" value="Surf1/Shy1"/>
</dbReference>
<dbReference type="Proteomes" id="UP000248863">
    <property type="component" value="Unassembled WGS sequence"/>
</dbReference>
<accession>A0A327KHW5</accession>
<reference evidence="7 8" key="1">
    <citation type="submission" date="2017-07" db="EMBL/GenBank/DDBJ databases">
        <title>Draft Genome Sequences of Select Purple Nonsulfur Bacteria.</title>
        <authorList>
            <person name="Lasarre B."/>
            <person name="Mckinlay J.B."/>
        </authorList>
    </citation>
    <scope>NUCLEOTIDE SEQUENCE [LARGE SCALE GENOMIC DNA]</scope>
    <source>
        <strain evidence="7 8">DSM 11907</strain>
    </source>
</reference>
<sequence>MTARSTALPAPSPLRRLLVPGLVSLVGVAILIGLGVWQLERMAWKRALIATLTERLAADPVPLPPPAAWPGLSREANEFRRVRVSGTFRHDKEALVYAIGSGSRTAPTGLGYRVFTPLVLAGGETVLVDRGFVPDADKAPETRAAGQVMGPVEIVALLRWPEARPTFAPADDPGRNIWFARDPAAIAAVKGLTIPAFYLDLETPAPPGGLPRPVLLRPNLPDNHLQYAITWFSLALALAAIFFVWAFGRRKADSQ</sequence>
<dbReference type="RefSeq" id="WP_111357978.1">
    <property type="nucleotide sequence ID" value="NZ_NHSK01000225.1"/>
</dbReference>
<evidence type="ECO:0000256" key="5">
    <source>
        <dbReference type="ARBA" id="ARBA00023136"/>
    </source>
</evidence>
<dbReference type="InterPro" id="IPR045214">
    <property type="entry name" value="Surf1/Surf4"/>
</dbReference>
<dbReference type="AlphaFoldDB" id="A0A327KHW5"/>
<organism evidence="7 8">
    <name type="scientific">Rhodoplanes elegans</name>
    <dbReference type="NCBI Taxonomy" id="29408"/>
    <lineage>
        <taxon>Bacteria</taxon>
        <taxon>Pseudomonadati</taxon>
        <taxon>Pseudomonadota</taxon>
        <taxon>Alphaproteobacteria</taxon>
        <taxon>Hyphomicrobiales</taxon>
        <taxon>Nitrobacteraceae</taxon>
        <taxon>Rhodoplanes</taxon>
    </lineage>
</organism>
<comment type="subcellular location">
    <subcellularLocation>
        <location evidence="6">Cell membrane</location>
        <topology evidence="6">Multi-pass membrane protein</topology>
    </subcellularLocation>
    <subcellularLocation>
        <location evidence="1">Membrane</location>
    </subcellularLocation>
</comment>
<dbReference type="OrthoDB" id="6079986at2"/>
<evidence type="ECO:0000256" key="4">
    <source>
        <dbReference type="ARBA" id="ARBA00022989"/>
    </source>
</evidence>
<keyword evidence="8" id="KW-1185">Reference proteome</keyword>
<dbReference type="CDD" id="cd06662">
    <property type="entry name" value="SURF1"/>
    <property type="match status" value="1"/>
</dbReference>
<gene>
    <name evidence="7" type="ORF">CH338_15110</name>
</gene>
<feature type="transmembrane region" description="Helical" evidence="6">
    <location>
        <begin position="17"/>
        <end position="37"/>
    </location>
</feature>
<comment type="similarity">
    <text evidence="2 6">Belongs to the SURF1 family.</text>
</comment>
<evidence type="ECO:0000256" key="6">
    <source>
        <dbReference type="RuleBase" id="RU363076"/>
    </source>
</evidence>
<feature type="transmembrane region" description="Helical" evidence="6">
    <location>
        <begin position="227"/>
        <end position="248"/>
    </location>
</feature>
<name>A0A327KHW5_9BRAD</name>
<keyword evidence="5 6" id="KW-0472">Membrane</keyword>
<dbReference type="GO" id="GO:0005886">
    <property type="term" value="C:plasma membrane"/>
    <property type="evidence" value="ECO:0007669"/>
    <property type="project" value="UniProtKB-SubCell"/>
</dbReference>
<evidence type="ECO:0000313" key="8">
    <source>
        <dbReference type="Proteomes" id="UP000248863"/>
    </source>
</evidence>
<proteinExistence type="inferred from homology"/>
<evidence type="ECO:0000256" key="3">
    <source>
        <dbReference type="ARBA" id="ARBA00022692"/>
    </source>
</evidence>
<comment type="caution">
    <text evidence="7">The sequence shown here is derived from an EMBL/GenBank/DDBJ whole genome shotgun (WGS) entry which is preliminary data.</text>
</comment>
<dbReference type="PANTHER" id="PTHR23427:SF2">
    <property type="entry name" value="SURFEIT LOCUS PROTEIN 1"/>
    <property type="match status" value="1"/>
</dbReference>
<dbReference type="Pfam" id="PF02104">
    <property type="entry name" value="SURF1"/>
    <property type="match status" value="1"/>
</dbReference>
<evidence type="ECO:0000256" key="2">
    <source>
        <dbReference type="ARBA" id="ARBA00007165"/>
    </source>
</evidence>